<dbReference type="EMBL" id="JAMTCD010000008">
    <property type="protein sequence ID" value="MCT7941788.1"/>
    <property type="molecule type" value="Genomic_DNA"/>
</dbReference>
<reference evidence="1" key="1">
    <citation type="journal article" date="2023" name="Int. J. Syst. Evol. Microbiol.">
        <title>&lt;i&gt;Shewanella septentrionalis&lt;/i&gt; sp. nov. and &lt;i&gt;Shewanella holmiensis&lt;/i&gt; sp. nov., isolated from Baltic Sea water and sediments.</title>
        <authorList>
            <person name="Martin-Rodriguez A.J."/>
            <person name="Thorell K."/>
            <person name="Joffre E."/>
            <person name="Jensie-Markopoulos S."/>
            <person name="Moore E.R.B."/>
            <person name="Sjoling A."/>
        </authorList>
    </citation>
    <scope>NUCLEOTIDE SEQUENCE</scope>
    <source>
        <strain evidence="1">SP1S2-7</strain>
    </source>
</reference>
<dbReference type="Proteomes" id="UP001155546">
    <property type="component" value="Unassembled WGS sequence"/>
</dbReference>
<proteinExistence type="predicted"/>
<dbReference type="PROSITE" id="PS51257">
    <property type="entry name" value="PROKAR_LIPOPROTEIN"/>
    <property type="match status" value="1"/>
</dbReference>
<evidence type="ECO:0000313" key="2">
    <source>
        <dbReference type="Proteomes" id="UP001155546"/>
    </source>
</evidence>
<evidence type="ECO:0008006" key="3">
    <source>
        <dbReference type="Google" id="ProtNLM"/>
    </source>
</evidence>
<accession>A0A9X2WLY9</accession>
<keyword evidence="2" id="KW-1185">Reference proteome</keyword>
<dbReference type="RefSeq" id="WP_261298170.1">
    <property type="nucleotide sequence ID" value="NZ_JAMTCD010000008.1"/>
</dbReference>
<organism evidence="1 2">
    <name type="scientific">Shewanella holmiensis</name>
    <dbReference type="NCBI Taxonomy" id="2952222"/>
    <lineage>
        <taxon>Bacteria</taxon>
        <taxon>Pseudomonadati</taxon>
        <taxon>Pseudomonadota</taxon>
        <taxon>Gammaproteobacteria</taxon>
        <taxon>Alteromonadales</taxon>
        <taxon>Shewanellaceae</taxon>
        <taxon>Shewanella</taxon>
    </lineage>
</organism>
<protein>
    <recommendedName>
        <fullName evidence="3">Lipoprotein</fullName>
    </recommendedName>
</protein>
<dbReference type="AlphaFoldDB" id="A0A9X2WLY9"/>
<name>A0A9X2WLY9_9GAMM</name>
<sequence length="149" mass="16892">MQKRFKYGLMLFSLCFLIACEPKFETKPTQLAVDLSLCDFYTGNCIKNVNEVAVQLSFAQPDAPSEKPIDLTVTFSNAVSDVKMSIEGRDMFMGVIPVFLNTDDKQTYQSQLIYGSCSSGYMVWRANITFDYQGVTRQVWFDFLADAQP</sequence>
<comment type="caution">
    <text evidence="1">The sequence shown here is derived from an EMBL/GenBank/DDBJ whole genome shotgun (WGS) entry which is preliminary data.</text>
</comment>
<gene>
    <name evidence="1" type="ORF">NE535_08280</name>
</gene>
<evidence type="ECO:0000313" key="1">
    <source>
        <dbReference type="EMBL" id="MCT7941788.1"/>
    </source>
</evidence>